<dbReference type="EMBL" id="LR796377">
    <property type="protein sequence ID" value="CAB4140154.1"/>
    <property type="molecule type" value="Genomic_DNA"/>
</dbReference>
<organism evidence="2">
    <name type="scientific">uncultured Caudovirales phage</name>
    <dbReference type="NCBI Taxonomy" id="2100421"/>
    <lineage>
        <taxon>Viruses</taxon>
        <taxon>Duplodnaviria</taxon>
        <taxon>Heunggongvirae</taxon>
        <taxon>Uroviricota</taxon>
        <taxon>Caudoviricetes</taxon>
        <taxon>Peduoviridae</taxon>
        <taxon>Maltschvirus</taxon>
        <taxon>Maltschvirus maltsch</taxon>
    </lineage>
</organism>
<evidence type="ECO:0000256" key="1">
    <source>
        <dbReference type="SAM" id="MobiDB-lite"/>
    </source>
</evidence>
<protein>
    <submittedName>
        <fullName evidence="2">Uncharacterized protein</fullName>
    </submittedName>
</protein>
<feature type="region of interest" description="Disordered" evidence="1">
    <location>
        <begin position="1"/>
        <end position="34"/>
    </location>
</feature>
<proteinExistence type="predicted"/>
<gene>
    <name evidence="2" type="ORF">UFOVP404_32</name>
</gene>
<accession>A0A6J5M055</accession>
<sequence>MTYEPPLEDDIALGKDIEEEDDGYQEPDRMWGDE</sequence>
<evidence type="ECO:0000313" key="2">
    <source>
        <dbReference type="EMBL" id="CAB4140154.1"/>
    </source>
</evidence>
<name>A0A6J5M055_9CAUD</name>
<feature type="compositionally biased region" description="Acidic residues" evidence="1">
    <location>
        <begin position="1"/>
        <end position="25"/>
    </location>
</feature>
<reference evidence="2" key="1">
    <citation type="submission" date="2020-04" db="EMBL/GenBank/DDBJ databases">
        <authorList>
            <person name="Chiriac C."/>
            <person name="Salcher M."/>
            <person name="Ghai R."/>
            <person name="Kavagutti S V."/>
        </authorList>
    </citation>
    <scope>NUCLEOTIDE SEQUENCE</scope>
</reference>